<feature type="region of interest" description="Disordered" evidence="1">
    <location>
        <begin position="726"/>
        <end position="885"/>
    </location>
</feature>
<reference evidence="2 3" key="1">
    <citation type="journal article" date="2014" name="Nat. Commun.">
        <title>Klebsormidium flaccidum genome reveals primary factors for plant terrestrial adaptation.</title>
        <authorList>
            <person name="Hori K."/>
            <person name="Maruyama F."/>
            <person name="Fujisawa T."/>
            <person name="Togashi T."/>
            <person name="Yamamoto N."/>
            <person name="Seo M."/>
            <person name="Sato S."/>
            <person name="Yamada T."/>
            <person name="Mori H."/>
            <person name="Tajima N."/>
            <person name="Moriyama T."/>
            <person name="Ikeuchi M."/>
            <person name="Watanabe M."/>
            <person name="Wada H."/>
            <person name="Kobayashi K."/>
            <person name="Saito M."/>
            <person name="Masuda T."/>
            <person name="Sasaki-Sekimoto Y."/>
            <person name="Mashiguchi K."/>
            <person name="Awai K."/>
            <person name="Shimojima M."/>
            <person name="Masuda S."/>
            <person name="Iwai M."/>
            <person name="Nobusawa T."/>
            <person name="Narise T."/>
            <person name="Kondo S."/>
            <person name="Saito H."/>
            <person name="Sato R."/>
            <person name="Murakawa M."/>
            <person name="Ihara Y."/>
            <person name="Oshima-Yamada Y."/>
            <person name="Ohtaka K."/>
            <person name="Satoh M."/>
            <person name="Sonobe K."/>
            <person name="Ishii M."/>
            <person name="Ohtani R."/>
            <person name="Kanamori-Sato M."/>
            <person name="Honoki R."/>
            <person name="Miyazaki D."/>
            <person name="Mochizuki H."/>
            <person name="Umetsu J."/>
            <person name="Higashi K."/>
            <person name="Shibata D."/>
            <person name="Kamiya Y."/>
            <person name="Sato N."/>
            <person name="Nakamura Y."/>
            <person name="Tabata S."/>
            <person name="Ida S."/>
            <person name="Kurokawa K."/>
            <person name="Ohta H."/>
        </authorList>
    </citation>
    <scope>NUCLEOTIDE SEQUENCE [LARGE SCALE GENOMIC DNA]</scope>
    <source>
        <strain evidence="2 3">NIES-2285</strain>
    </source>
</reference>
<dbReference type="PANTHER" id="PTHR47773:SF1">
    <property type="entry name" value="C2H2-TYPE DOMAIN-CONTAINING PROTEIN"/>
    <property type="match status" value="1"/>
</dbReference>
<dbReference type="OrthoDB" id="1920326at2759"/>
<dbReference type="AlphaFoldDB" id="A0A1Y1IPI1"/>
<sequence length="1129" mass="122849">MACSKLKPPADWDAPGTTVPEEGFEIVKNHPLLPWLKGYLLKHKFPSVENGQLKGVLDLDFFPDIILSPPNPVLLANPTVQDFYWKDTKVVICAPDVFHNKFCPGGKIPCPRCRNPIGVGPDGWERDFRVAHGIACTFLILAKRYRCKDCIQARREGSGKATSFNALNPVSLSLLHPLIDQQLPFRRTHRGALHRPLVDLIDRDVLNKKSFLDEHDMLKELAYSNYYRAHLLSLSYEDAMQALRKQGMLCFATPKPLEPFSSFSDPAGYRGGSPSASYLTQVYKDDCEESREYVTKRLCTYSGRTVCADHTFQTMKAIRQGQEQRFEALHSFMNEHAQICSSIFVESTSMEECLMQARLFYERCIALGLEVPEILYLDNPDLVGAAYLGALHSYGLKHVKLDFFHFLSRLKKLLYETHSLTGPLLRMVVCALFTINRADELALRKYLRSERNMSEKEIIGLGSAYFWKRCRRHSRPKEEQAAMFERTVRHFQATADIENGLPLFMGTTEDQERAINRLMGLINDDFLTDPPGPMYTVRSKPGAKLPTYVSKRGSSKQEGWHSHVNGVCSGNNNSPQLAGDQICRFILRWNIDAGIRNKGEEDLHTYNGRLIESIQKAAAAVQKPNPYPSWKPVPADFVPREVFGAERLPEAPAVEIPVEQAQEMDHLPELEEGSFDDPAMLPARPPTPSKRSDNLGSGSLFGAPPATVGLTAGSCPAANLGEGCESGPWMPPTAGPSGGVRSPAVLGRSRPQAPPTVGLSGGARSPTVLGRGGESGLQTPPTVDLSGRVRSPGVLDEDGPHMSRTMSLTGGFRSPGVQEGGGENGPQTPPTVGLSGGCRSPTVLRVGSASGLHVAPTPGLTRPQAPPTVGLSGGPSSPAVLGGGGEGGPHMLRTAGLTGGFRSAGVLGGGGEGSPHMSRTAGLTGGFRSAGVLWGGGGEGGSCMPPIAGLSRGVRSSGVLGGSDKTVPQTSPMGPVYEGNGKPDLHGTGSPSLYADLDHEQTTRNTSKQRKLSAAAVKKQPVSAARFSLPRVTRRIHSEAERRLFFELCPVEGGIKWDDFTRQYNFRVNEALRASRNSSRVEITDLALKQKKHLIEFARGLVDQQIVDASLGWSTDAVTRFQMWTVVVR</sequence>
<dbReference type="PANTHER" id="PTHR47773">
    <property type="entry name" value="SI:DKEY-9I5.2-RELATED"/>
    <property type="match status" value="1"/>
</dbReference>
<proteinExistence type="predicted"/>
<evidence type="ECO:0000256" key="1">
    <source>
        <dbReference type="SAM" id="MobiDB-lite"/>
    </source>
</evidence>
<gene>
    <name evidence="2" type="ORF">KFL_010530010</name>
</gene>
<accession>A0A1Y1IPI1</accession>
<evidence type="ECO:0000313" key="3">
    <source>
        <dbReference type="Proteomes" id="UP000054558"/>
    </source>
</evidence>
<dbReference type="Proteomes" id="UP000054558">
    <property type="component" value="Unassembled WGS sequence"/>
</dbReference>
<feature type="region of interest" description="Disordered" evidence="1">
    <location>
        <begin position="672"/>
        <end position="702"/>
    </location>
</feature>
<keyword evidence="3" id="KW-1185">Reference proteome</keyword>
<name>A0A1Y1IPI1_KLENI</name>
<evidence type="ECO:0000313" key="2">
    <source>
        <dbReference type="EMBL" id="GAQ92563.1"/>
    </source>
</evidence>
<organism evidence="2 3">
    <name type="scientific">Klebsormidium nitens</name>
    <name type="common">Green alga</name>
    <name type="synonym">Ulothrix nitens</name>
    <dbReference type="NCBI Taxonomy" id="105231"/>
    <lineage>
        <taxon>Eukaryota</taxon>
        <taxon>Viridiplantae</taxon>
        <taxon>Streptophyta</taxon>
        <taxon>Klebsormidiophyceae</taxon>
        <taxon>Klebsormidiales</taxon>
        <taxon>Klebsormidiaceae</taxon>
        <taxon>Klebsormidium</taxon>
    </lineage>
</organism>
<protein>
    <submittedName>
        <fullName evidence="2">Uncharacterized protein</fullName>
    </submittedName>
</protein>
<dbReference type="EMBL" id="DF238002">
    <property type="protein sequence ID" value="GAQ92563.1"/>
    <property type="molecule type" value="Genomic_DNA"/>
</dbReference>